<accession>A0A9Q8UQK9</accession>
<dbReference type="GeneID" id="71986838"/>
<evidence type="ECO:0000259" key="1">
    <source>
        <dbReference type="Pfam" id="PF04366"/>
    </source>
</evidence>
<gene>
    <name evidence="2" type="ORF">CLAFUR5_06960</name>
</gene>
<dbReference type="InterPro" id="IPR051702">
    <property type="entry name" value="SH3_domain_YSC84-like"/>
</dbReference>
<reference evidence="2" key="2">
    <citation type="journal article" date="2022" name="Microb. Genom.">
        <title>A chromosome-scale genome assembly of the tomato pathogen Cladosporium fulvum reveals a compartmentalized genome architecture and the presence of a dispensable chromosome.</title>
        <authorList>
            <person name="Zaccaron A.Z."/>
            <person name="Chen L.H."/>
            <person name="Samaras A."/>
            <person name="Stergiopoulos I."/>
        </authorList>
    </citation>
    <scope>NUCLEOTIDE SEQUENCE</scope>
    <source>
        <strain evidence="2">Race5_Kim</strain>
    </source>
</reference>
<sequence length="279" mass="29917">MSGIKARALELISAAKSGEPILNLKRSVDAETLWPAAVEKESDKAATILRSFFVDGFIVPYRTVASCPEEILKRCQALMILHLMKSDLCSPHASGSGVVIARLPDGKWSEAAGVLVDFHADLPTDVDVADVVLVVNDKYSVGILSRDDCILGKSLRIAPGPILKSDAGTESSYLTDSTDVPAWVYAKSKGQILDLDLSGLIVREALSENERAYGVAGISTREMMSGTVKGPARSTNYLFDTVSALESQSGDYSRLLAPGSCTSDRRIRPVKMATKDHGT</sequence>
<evidence type="ECO:0000313" key="2">
    <source>
        <dbReference type="EMBL" id="UJO18792.1"/>
    </source>
</evidence>
<dbReference type="KEGG" id="ffu:CLAFUR5_06960"/>
<dbReference type="PANTHER" id="PTHR15629">
    <property type="entry name" value="SH3YL1 PROTEIN"/>
    <property type="match status" value="1"/>
</dbReference>
<evidence type="ECO:0000313" key="3">
    <source>
        <dbReference type="Proteomes" id="UP000756132"/>
    </source>
</evidence>
<dbReference type="PANTHER" id="PTHR15629:SF8">
    <property type="entry name" value="DUF500 DOMAIN PROTEIN (AFU_ORTHOLOGUE AFUA_5G07310)"/>
    <property type="match status" value="1"/>
</dbReference>
<protein>
    <submittedName>
        <fullName evidence="2">SH3 domain-containing protein</fullName>
    </submittedName>
</protein>
<dbReference type="AlphaFoldDB" id="A0A9Q8UQK9"/>
<reference evidence="2" key="1">
    <citation type="submission" date="2021-12" db="EMBL/GenBank/DDBJ databases">
        <authorList>
            <person name="Zaccaron A."/>
            <person name="Stergiopoulos I."/>
        </authorList>
    </citation>
    <scope>NUCLEOTIDE SEQUENCE</scope>
    <source>
        <strain evidence="2">Race5_Kim</strain>
    </source>
</reference>
<dbReference type="RefSeq" id="XP_047763158.1">
    <property type="nucleotide sequence ID" value="XM_047906108.1"/>
</dbReference>
<organism evidence="2 3">
    <name type="scientific">Passalora fulva</name>
    <name type="common">Tomato leaf mold</name>
    <name type="synonym">Cladosporium fulvum</name>
    <dbReference type="NCBI Taxonomy" id="5499"/>
    <lineage>
        <taxon>Eukaryota</taxon>
        <taxon>Fungi</taxon>
        <taxon>Dikarya</taxon>
        <taxon>Ascomycota</taxon>
        <taxon>Pezizomycotina</taxon>
        <taxon>Dothideomycetes</taxon>
        <taxon>Dothideomycetidae</taxon>
        <taxon>Mycosphaerellales</taxon>
        <taxon>Mycosphaerellaceae</taxon>
        <taxon>Fulvia</taxon>
    </lineage>
</organism>
<name>A0A9Q8UQK9_PASFU</name>
<dbReference type="GO" id="GO:0035091">
    <property type="term" value="F:phosphatidylinositol binding"/>
    <property type="evidence" value="ECO:0007669"/>
    <property type="project" value="TreeGrafter"/>
</dbReference>
<dbReference type="Proteomes" id="UP000756132">
    <property type="component" value="Chromosome 6"/>
</dbReference>
<dbReference type="EMBL" id="CP090168">
    <property type="protein sequence ID" value="UJO18792.1"/>
    <property type="molecule type" value="Genomic_DNA"/>
</dbReference>
<keyword evidence="3" id="KW-1185">Reference proteome</keyword>
<feature type="domain" description="Ysc84 actin-binding" evidence="1">
    <location>
        <begin position="126"/>
        <end position="244"/>
    </location>
</feature>
<dbReference type="OrthoDB" id="10255128at2759"/>
<dbReference type="Pfam" id="PF04366">
    <property type="entry name" value="Ysc84"/>
    <property type="match status" value="1"/>
</dbReference>
<proteinExistence type="predicted"/>
<dbReference type="InterPro" id="IPR007461">
    <property type="entry name" value="Ysc84_actin-binding"/>
</dbReference>